<dbReference type="RefSeq" id="WP_055944063.1">
    <property type="nucleotide sequence ID" value="NZ_DBGDCA010000034.1"/>
</dbReference>
<dbReference type="AlphaFoldDB" id="A0AAW3JRP5"/>
<keyword evidence="3" id="KW-1185">Reference proteome</keyword>
<accession>A0AAW3JRP5</accession>
<evidence type="ECO:0008006" key="4">
    <source>
        <dbReference type="Google" id="ProtNLM"/>
    </source>
</evidence>
<comment type="caution">
    <text evidence="2">The sequence shown here is derived from an EMBL/GenBank/DDBJ whole genome shotgun (WGS) entry which is preliminary data.</text>
</comment>
<reference evidence="2 3" key="1">
    <citation type="submission" date="2015-10" db="EMBL/GenBank/DDBJ databases">
        <title>Butyribacter intestini gen. nov., sp. nov., a butyric acid-producing bacterium of the family Lachnospiraceae isolated from the human faeces.</title>
        <authorList>
            <person name="Zou Y."/>
            <person name="Xue W."/>
            <person name="Luo G."/>
            <person name="Lv M."/>
        </authorList>
    </citation>
    <scope>NUCLEOTIDE SEQUENCE [LARGE SCALE GENOMIC DNA]</scope>
    <source>
        <strain evidence="2 3">TF01-11</strain>
    </source>
</reference>
<organism evidence="2 3">
    <name type="scientific">Butyribacter intestini</name>
    <dbReference type="NCBI Taxonomy" id="1703332"/>
    <lineage>
        <taxon>Bacteria</taxon>
        <taxon>Bacillati</taxon>
        <taxon>Bacillota</taxon>
        <taxon>Clostridia</taxon>
        <taxon>Lachnospirales</taxon>
        <taxon>Lachnospiraceae</taxon>
        <taxon>Butyribacter</taxon>
    </lineage>
</organism>
<evidence type="ECO:0000313" key="3">
    <source>
        <dbReference type="Proteomes" id="UP000050833"/>
    </source>
</evidence>
<gene>
    <name evidence="2" type="ORF">APZ18_09080</name>
</gene>
<proteinExistence type="predicted"/>
<feature type="coiled-coil region" evidence="1">
    <location>
        <begin position="104"/>
        <end position="131"/>
    </location>
</feature>
<evidence type="ECO:0000256" key="1">
    <source>
        <dbReference type="SAM" id="Coils"/>
    </source>
</evidence>
<sequence>MKFDTGLDMEMYQECYIIALDEFKKSEYYLSNDIGNNTRKNVNAWLSLFVTDDIEKIDRNIEKYPWLEEIYIEMVEYLVKPEEVFNMYSEALRILDENTVKYMVDELKGENEELRVENTELSNKVLAFQKKQNEKEKEIIKNMYKANLTIEQIAEITGSDIEKIVEIIS</sequence>
<dbReference type="EMBL" id="LLKB01000005">
    <property type="protein sequence ID" value="KQC84865.1"/>
    <property type="molecule type" value="Genomic_DNA"/>
</dbReference>
<keyword evidence="1" id="KW-0175">Coiled coil</keyword>
<protein>
    <recommendedName>
        <fullName evidence="4">PD-(D/E)XK nuclease family transposase</fullName>
    </recommendedName>
</protein>
<dbReference type="Proteomes" id="UP000050833">
    <property type="component" value="Unassembled WGS sequence"/>
</dbReference>
<evidence type="ECO:0000313" key="2">
    <source>
        <dbReference type="EMBL" id="KQC84865.1"/>
    </source>
</evidence>
<name>A0AAW3JRP5_9FIRM</name>